<dbReference type="InterPro" id="IPR051210">
    <property type="entry name" value="Ub_ligase/GEF_domain"/>
</dbReference>
<dbReference type="PROSITE" id="PS51257">
    <property type="entry name" value="PROKAR_LIPOPROTEIN"/>
    <property type="match status" value="1"/>
</dbReference>
<dbReference type="PANTHER" id="PTHR22870">
    <property type="entry name" value="REGULATOR OF CHROMOSOME CONDENSATION"/>
    <property type="match status" value="1"/>
</dbReference>
<dbReference type="Pfam" id="PF00415">
    <property type="entry name" value="RCC1"/>
    <property type="match status" value="4"/>
</dbReference>
<dbReference type="SUPFAM" id="SSF50985">
    <property type="entry name" value="RCC1/BLIP-II"/>
    <property type="match status" value="3"/>
</dbReference>
<evidence type="ECO:0000313" key="3">
    <source>
        <dbReference type="Proteomes" id="UP001229955"/>
    </source>
</evidence>
<evidence type="ECO:0008006" key="4">
    <source>
        <dbReference type="Google" id="ProtNLM"/>
    </source>
</evidence>
<dbReference type="InterPro" id="IPR000408">
    <property type="entry name" value="Reg_chr_condens"/>
</dbReference>
<dbReference type="EMBL" id="CP130613">
    <property type="protein sequence ID" value="WKW16004.1"/>
    <property type="molecule type" value="Genomic_DNA"/>
</dbReference>
<dbReference type="Proteomes" id="UP001229955">
    <property type="component" value="Chromosome"/>
</dbReference>
<reference evidence="2" key="1">
    <citation type="submission" date="2023-07" db="EMBL/GenBank/DDBJ databases">
        <authorList>
            <person name="Haufschild T."/>
            <person name="Kallscheuer N."/>
            <person name="Hammer J."/>
            <person name="Kohn T."/>
            <person name="Kabuu M."/>
            <person name="Jogler M."/>
            <person name="Wohfarth N."/>
            <person name="Heuer A."/>
            <person name="Rohde M."/>
            <person name="van Teeseling M.C.F."/>
            <person name="Jogler C."/>
        </authorList>
    </citation>
    <scope>NUCLEOTIDE SEQUENCE</scope>
    <source>
        <strain evidence="2">Strain 318</strain>
    </source>
</reference>
<dbReference type="Gene3D" id="2.130.10.30">
    <property type="entry name" value="Regulator of chromosome condensation 1/beta-lactamase-inhibitor protein II"/>
    <property type="match status" value="3"/>
</dbReference>
<keyword evidence="3" id="KW-1185">Reference proteome</keyword>
<name>A0AA49Q8Q5_9BACT</name>
<dbReference type="Gene3D" id="2.60.40.10">
    <property type="entry name" value="Immunoglobulins"/>
    <property type="match status" value="1"/>
</dbReference>
<dbReference type="PROSITE" id="PS50012">
    <property type="entry name" value="RCC1_3"/>
    <property type="match status" value="2"/>
</dbReference>
<sequence>MIESRPLARWSRAVITSAIALLVVSLACAERVTGPGNVRIMEGVRPVFLLDGAPAPLPVGSVRVLITTIVGARLADTVLTFPGDGSDITLSVPVQVGEGTSEVRTVAEFRDGAGNTLFRSEPVAVRILFANQGDGPPPSPVSVPLTYVGPGSGRTLQIEVDQAPAVGFAGDTLGLSATVRDQTSAVVAGVPLVWASLDTTVAQVSSALDGRFVLGPQRGTARLVGSTYTGARDTVTIAVQPLPAQLQVVGSATLTDTVATTGASFRVRVLGGDGLPLRDAEVRFTAVGVTLDSTSARSDAQGEASVRFRLPNLVGTYGVTAAPARGSGSAALTVIAVPDSAVAARVTGVTPPSVRAGDSLPQLSVGAVDRFGNAVPTFADTVRATLVDTAGQPLGSAVARVPAGGVASFVGLRPLTAAPRALVELRAGALPPVRSDTFAVLAASPVALRAIGATPDSSVAGTLLPTLEVEAVDAFGNRAPQFADSVRIAPIGAGPLLGRRARVATAGVARFDSLALTKAESGVRLALTAAALAPDTTAAIRVKPAAPARVVVVSDPLTSVVAGDTTLRVGVGVEDAYNNFVPTATNAVTVSLLGGTAALFGDTARAASAGIASFTGLSVRVAAAGYRLRVAADGLTPDTSAAFAVTPAAAARLAVTAAPTDSTAAGATLAPFSLTAYDAYDNVARGFADTVTASLNVSPLVATLGGTTKVKADTGKVTFTGLSIAAAGTAFRLIGSAPGLVPDTSDAFRVYATAAVATVFVTEPQASIVAGDTIVSVTVETRDALGNRASTGAPIALTLIGGDAGATLLGTTSLSGDSARATFSGLRLTRAGSAYRLVASSGVTTADTSQVFAVTAAAATTLAWVTQPASGAVAGDTLGSFSVAVHDAYGNVVPISTDVIVLSLSSNPSGASLHGFIGNVASAGIATFGGGTIVGRPGTGFVLQASLAGLTSAQSLPFDVVPPTPTPRRTILSVGNAVCGIAASDAPYCWGRGYLSAGTASTLGNGTTPEFQGLPLPVSGGLSLKEISTSTATSCGLTTGGAAYCWGATTNGQLGDGGVSDGSVPAPVQGGLVFRTISVGTGTGFTQRGFACGVTLQDDGYCWGSNENGQLGNGTTTIATVPTLVSGGLKFATIRADRGFACGLTLQGAAYCWGTGAEGQLGNGSVNPSLTPTAVVGGLSFIDLDLGDGTACGLSARGDVWCWGQYPRGIASGLPASSSTPVSAAFGYRFVEISANINASCGRKADATVWCWGNGALSGGGSNVAATTPQLVAGGHSFAALARVANATRCAVDVSGAVHCWGFSVDGRLADGVNGLTPSLVSGAINFASISGGRNHHCGLTGGGTAYCWGLNGSGQVGNGTVSPGQGSFNAPTTVVGGVTFARLERSTGQVTCGITADSTGYCWGLTHWGDTTGTPTIIPGGHKWIAIAASLSHACGIVADSTAYCWGQNTTGVLGDSSTVARATPGPVYGGHRFTRISTNQSQSCGVVANGDIYCWGAGAGGQLGYGGTTSQTIPTRVASTGITFVDVSTVIGASCGLASTGQAYCWGNGTLVGYGSTTNALTPTPVAGGLSFSKLRSGANQTCGLATSGAAYCWGENYYAELGNGNTTRQLTPAPVAGGQVFVDITTGFGIGCGLTAGGQTYCWGRDVFGQRGRAQPAVVYSPTAAQGGITFRTTAP</sequence>
<dbReference type="PRINTS" id="PR00633">
    <property type="entry name" value="RCCNDNSATION"/>
</dbReference>
<organism evidence="2 3">
    <name type="scientific">Pseudogemmatithrix spongiicola</name>
    <dbReference type="NCBI Taxonomy" id="3062599"/>
    <lineage>
        <taxon>Bacteria</taxon>
        <taxon>Pseudomonadati</taxon>
        <taxon>Gemmatimonadota</taxon>
        <taxon>Gemmatimonadia</taxon>
        <taxon>Gemmatimonadales</taxon>
        <taxon>Gemmatimonadaceae</taxon>
        <taxon>Pseudogemmatithrix</taxon>
    </lineage>
</organism>
<evidence type="ECO:0000313" key="2">
    <source>
        <dbReference type="EMBL" id="WKW16004.1"/>
    </source>
</evidence>
<accession>A0AA49Q8Q5</accession>
<dbReference type="PANTHER" id="PTHR22870:SF408">
    <property type="entry name" value="OS09G0560450 PROTEIN"/>
    <property type="match status" value="1"/>
</dbReference>
<dbReference type="Pfam" id="PF13540">
    <property type="entry name" value="RCC1_2"/>
    <property type="match status" value="2"/>
</dbReference>
<dbReference type="KEGG" id="pspc:Strain318_002412"/>
<dbReference type="SUPFAM" id="SSF49373">
    <property type="entry name" value="Invasin/intimin cell-adhesion fragments"/>
    <property type="match status" value="1"/>
</dbReference>
<keyword evidence="1" id="KW-0677">Repeat</keyword>
<dbReference type="InterPro" id="IPR013783">
    <property type="entry name" value="Ig-like_fold"/>
</dbReference>
<proteinExistence type="predicted"/>
<dbReference type="RefSeq" id="WP_367887955.1">
    <property type="nucleotide sequence ID" value="NZ_CP130613.1"/>
</dbReference>
<gene>
    <name evidence="2" type="ORF">Strain318_002412</name>
</gene>
<evidence type="ECO:0000256" key="1">
    <source>
        <dbReference type="ARBA" id="ARBA00022737"/>
    </source>
</evidence>
<dbReference type="InterPro" id="IPR009091">
    <property type="entry name" value="RCC1/BLIP-II"/>
</dbReference>
<protein>
    <recommendedName>
        <fullName evidence="4">Big-1 domain-containing protein</fullName>
    </recommendedName>
</protein>
<dbReference type="InterPro" id="IPR008964">
    <property type="entry name" value="Invasin/intimin_cell_adhesion"/>
</dbReference>